<organism evidence="6 7">
    <name type="scientific">Conexibacter stalactiti</name>
    <dbReference type="NCBI Taxonomy" id="1940611"/>
    <lineage>
        <taxon>Bacteria</taxon>
        <taxon>Bacillati</taxon>
        <taxon>Actinomycetota</taxon>
        <taxon>Thermoleophilia</taxon>
        <taxon>Solirubrobacterales</taxon>
        <taxon>Conexibacteraceae</taxon>
        <taxon>Conexibacter</taxon>
    </lineage>
</organism>
<dbReference type="Proteomes" id="UP001284601">
    <property type="component" value="Unassembled WGS sequence"/>
</dbReference>
<evidence type="ECO:0000256" key="2">
    <source>
        <dbReference type="ARBA" id="ARBA00023125"/>
    </source>
</evidence>
<dbReference type="InterPro" id="IPR029016">
    <property type="entry name" value="GAF-like_dom_sf"/>
</dbReference>
<dbReference type="Gene3D" id="3.30.450.40">
    <property type="match status" value="1"/>
</dbReference>
<evidence type="ECO:0000259" key="4">
    <source>
        <dbReference type="PROSITE" id="PS51077"/>
    </source>
</evidence>
<evidence type="ECO:0000256" key="3">
    <source>
        <dbReference type="ARBA" id="ARBA00023163"/>
    </source>
</evidence>
<dbReference type="Gene3D" id="1.10.10.10">
    <property type="entry name" value="Winged helix-like DNA-binding domain superfamily/Winged helix DNA-binding domain"/>
    <property type="match status" value="1"/>
</dbReference>
<evidence type="ECO:0000313" key="6">
    <source>
        <dbReference type="EMBL" id="MDW5597339.1"/>
    </source>
</evidence>
<dbReference type="RefSeq" id="WP_318599803.1">
    <property type="nucleotide sequence ID" value="NZ_JAWSTH010000083.1"/>
</dbReference>
<dbReference type="InterPro" id="IPR036388">
    <property type="entry name" value="WH-like_DNA-bd_sf"/>
</dbReference>
<name>A0ABU4HW03_9ACTN</name>
<dbReference type="Pfam" id="PF01614">
    <property type="entry name" value="IclR_C"/>
    <property type="match status" value="1"/>
</dbReference>
<dbReference type="EMBL" id="JAWSTH010000083">
    <property type="protein sequence ID" value="MDW5597339.1"/>
    <property type="molecule type" value="Genomic_DNA"/>
</dbReference>
<comment type="caution">
    <text evidence="6">The sequence shown here is derived from an EMBL/GenBank/DDBJ whole genome shotgun (WGS) entry which is preliminary data.</text>
</comment>
<dbReference type="InterPro" id="IPR005471">
    <property type="entry name" value="Tscrpt_reg_IclR_N"/>
</dbReference>
<keyword evidence="3" id="KW-0804">Transcription</keyword>
<dbReference type="PANTHER" id="PTHR30136">
    <property type="entry name" value="HELIX-TURN-HELIX TRANSCRIPTIONAL REGULATOR, ICLR FAMILY"/>
    <property type="match status" value="1"/>
</dbReference>
<dbReference type="PANTHER" id="PTHR30136:SF24">
    <property type="entry name" value="HTH-TYPE TRANSCRIPTIONAL REPRESSOR ALLR"/>
    <property type="match status" value="1"/>
</dbReference>
<keyword evidence="1" id="KW-0805">Transcription regulation</keyword>
<dbReference type="PROSITE" id="PS51078">
    <property type="entry name" value="ICLR_ED"/>
    <property type="match status" value="1"/>
</dbReference>
<dbReference type="SUPFAM" id="SSF46785">
    <property type="entry name" value="Winged helix' DNA-binding domain"/>
    <property type="match status" value="1"/>
</dbReference>
<evidence type="ECO:0000259" key="5">
    <source>
        <dbReference type="PROSITE" id="PS51078"/>
    </source>
</evidence>
<evidence type="ECO:0000256" key="1">
    <source>
        <dbReference type="ARBA" id="ARBA00023015"/>
    </source>
</evidence>
<accession>A0ABU4HW03</accession>
<proteinExistence type="predicted"/>
<feature type="domain" description="IclR-ED" evidence="5">
    <location>
        <begin position="82"/>
        <end position="262"/>
    </location>
</feature>
<sequence length="262" mass="27425">MERIPSVETVGLVESEPVTNRSVERACALLSAFTPEQPRLTLGALAQAAGLPKPTAHRIVTTLVATGFMTQAEDGAYGLGFRLLSLGAIVRENLDVVRACAAAMERLARATGETVILGEADWAAREVTIVHRVDSSHTLSVLSPIGRRSAIPPGALGKALLIGLAEAEAEAVIAALPLSAETDRTHTDPFALVAEIRRFRALGYVVEEGEYLADVSGVAAPVRLEGARPVAALGLVGPSTRLQGEIERLGALVRDTAAELSA</sequence>
<evidence type="ECO:0000313" key="7">
    <source>
        <dbReference type="Proteomes" id="UP001284601"/>
    </source>
</evidence>
<dbReference type="InterPro" id="IPR036390">
    <property type="entry name" value="WH_DNA-bd_sf"/>
</dbReference>
<dbReference type="PROSITE" id="PS51077">
    <property type="entry name" value="HTH_ICLR"/>
    <property type="match status" value="1"/>
</dbReference>
<feature type="domain" description="HTH iclR-type" evidence="4">
    <location>
        <begin position="20"/>
        <end position="81"/>
    </location>
</feature>
<dbReference type="Pfam" id="PF09339">
    <property type="entry name" value="HTH_IclR"/>
    <property type="match status" value="1"/>
</dbReference>
<dbReference type="InterPro" id="IPR014757">
    <property type="entry name" value="Tscrpt_reg_IclR_C"/>
</dbReference>
<keyword evidence="2" id="KW-0238">DNA-binding</keyword>
<gene>
    <name evidence="6" type="ORF">R7226_23530</name>
</gene>
<dbReference type="SUPFAM" id="SSF55781">
    <property type="entry name" value="GAF domain-like"/>
    <property type="match status" value="1"/>
</dbReference>
<keyword evidence="7" id="KW-1185">Reference proteome</keyword>
<dbReference type="SMART" id="SM00346">
    <property type="entry name" value="HTH_ICLR"/>
    <property type="match status" value="1"/>
</dbReference>
<reference evidence="6 7" key="2">
    <citation type="submission" date="2023-10" db="EMBL/GenBank/DDBJ databases">
        <authorList>
            <person name="Han X.F."/>
        </authorList>
    </citation>
    <scope>NUCLEOTIDE SEQUENCE [LARGE SCALE GENOMIC DNA]</scope>
    <source>
        <strain evidence="6 7">KCTC 39840</strain>
    </source>
</reference>
<protein>
    <submittedName>
        <fullName evidence="6">IclR family transcriptional regulator</fullName>
    </submittedName>
</protein>
<dbReference type="InterPro" id="IPR050707">
    <property type="entry name" value="HTH_MetabolicPath_Reg"/>
</dbReference>
<reference evidence="7" key="1">
    <citation type="submission" date="2023-07" db="EMBL/GenBank/DDBJ databases">
        <title>Conexibacter stalactiti sp. nov., isolated from stalactites in a lava cave and emended description of the genus Conexibacter.</title>
        <authorList>
            <person name="Lee S.D."/>
        </authorList>
    </citation>
    <scope>NUCLEOTIDE SEQUENCE [LARGE SCALE GENOMIC DNA]</scope>
    <source>
        <strain evidence="7">KCTC 39840</strain>
    </source>
</reference>